<accession>Q1GQT9</accession>
<evidence type="ECO:0000256" key="1">
    <source>
        <dbReference type="SAM" id="MobiDB-lite"/>
    </source>
</evidence>
<reference evidence="4 5" key="1">
    <citation type="journal article" date="2009" name="Proc. Natl. Acad. Sci. U.S.A.">
        <title>The genomic basis of trophic strategy in marine bacteria.</title>
        <authorList>
            <person name="Lauro F.M."/>
            <person name="McDougald D."/>
            <person name="Thomas T."/>
            <person name="Williams T.J."/>
            <person name="Egan S."/>
            <person name="Rice S."/>
            <person name="DeMaere M.Z."/>
            <person name="Ting L."/>
            <person name="Ertan H."/>
            <person name="Johnson J."/>
            <person name="Ferriera S."/>
            <person name="Lapidus A."/>
            <person name="Anderson I."/>
            <person name="Kyrpides N."/>
            <person name="Munk A.C."/>
            <person name="Detter C."/>
            <person name="Han C.S."/>
            <person name="Brown M.V."/>
            <person name="Robb F.T."/>
            <person name="Kjelleberg S."/>
            <person name="Cavicchioli R."/>
        </authorList>
    </citation>
    <scope>NUCLEOTIDE SEQUENCE [LARGE SCALE GENOMIC DNA]</scope>
    <source>
        <strain evidence="5">DSM 13593 / LMG 18877 / RB2256</strain>
    </source>
</reference>
<dbReference type="KEGG" id="sal:Sala_2274"/>
<dbReference type="EMBL" id="CP000356">
    <property type="protein sequence ID" value="ABF53983.1"/>
    <property type="molecule type" value="Genomic_DNA"/>
</dbReference>
<dbReference type="Pfam" id="PF13400">
    <property type="entry name" value="Tad"/>
    <property type="match status" value="1"/>
</dbReference>
<organism evidence="4 5">
    <name type="scientific">Sphingopyxis alaskensis (strain DSM 13593 / LMG 18877 / RB2256)</name>
    <name type="common">Sphingomonas alaskensis</name>
    <dbReference type="NCBI Taxonomy" id="317655"/>
    <lineage>
        <taxon>Bacteria</taxon>
        <taxon>Pseudomonadati</taxon>
        <taxon>Pseudomonadota</taxon>
        <taxon>Alphaproteobacteria</taxon>
        <taxon>Sphingomonadales</taxon>
        <taxon>Sphingomonadaceae</taxon>
        <taxon>Sphingopyxis</taxon>
    </lineage>
</organism>
<dbReference type="OrthoDB" id="7522752at2"/>
<protein>
    <recommendedName>
        <fullName evidence="3">VWFA domain-containing protein</fullName>
    </recommendedName>
</protein>
<evidence type="ECO:0000313" key="5">
    <source>
        <dbReference type="Proteomes" id="UP000006578"/>
    </source>
</evidence>
<dbReference type="InterPro" id="IPR002035">
    <property type="entry name" value="VWF_A"/>
</dbReference>
<dbReference type="InterPro" id="IPR036465">
    <property type="entry name" value="vWFA_dom_sf"/>
</dbReference>
<feature type="compositionally biased region" description="Polar residues" evidence="1">
    <location>
        <begin position="281"/>
        <end position="299"/>
    </location>
</feature>
<dbReference type="eggNOG" id="COG4961">
    <property type="taxonomic scope" value="Bacteria"/>
</dbReference>
<name>Q1GQT9_SPHAL</name>
<keyword evidence="2" id="KW-1133">Transmembrane helix</keyword>
<sequence length="666" mass="72467">MRGTWISRLCAGTKSLISDQRGNAFMLTAAAIIPVIGFVGSAVDIGRAYMTQLRLQQACDAGVLAGRRAMGGASYDEAAQAEANKMFNFNFPEAKYGATGILFSSRALNASDVEGQASAVLPTELMFMFGKEEFRLSADCTAKLEISNVDVMLVLDVTGSMAQTNAGDSVNRITALKDATMDFFDTLTNADVGDGRLRFGVVPYSSTANVGQILLAKNPAWLADTVTLPSRTPIFREVYTETGTETSDDYTDSPTTYSSNWTNDGTVPASNSAACAALTPPANTTPSPSGSPDYNQTGQYVDGDTRVTTYDTVQTYTFRTYRYVWSSNRCRRQYRNGNFTRTYTTTVTETKTDVFDNKYTYEDRVFDVSGVKSGSAIVTDTGDSGVSISHNWGGCLIERATTPFDADDTAPSDALDMDIDLVPDADADTQWRILIPEIAFPRARHPQYAPSSSDPMTVNVFNSDGTRNITSDTSSNGRWQRYSKYWGSGWGVCPAAAMKLTTMTASDRATFNTYVQSLQPLGGTYHDAGMVWGARLLSPTGLFADENATAPNDRPISRHIVFMTDGAMAPNMGNLTFQGYEFLMHRVGGTSDSDLRDRHNNRFTQLCRAARQRGITIWVVSFGVGSNDSLNNCASSGQAFEADNAAELNEQFQAIARQISKLRLAQ</sequence>
<proteinExistence type="predicted"/>
<feature type="domain" description="VWFA" evidence="3">
    <location>
        <begin position="150"/>
        <end position="209"/>
    </location>
</feature>
<dbReference type="eggNOG" id="COG2304">
    <property type="taxonomic scope" value="Bacteria"/>
</dbReference>
<dbReference type="STRING" id="317655.Sala_2274"/>
<gene>
    <name evidence="4" type="ordered locus">Sala_2274</name>
</gene>
<dbReference type="InterPro" id="IPR028087">
    <property type="entry name" value="Tad_N"/>
</dbReference>
<dbReference type="CDD" id="cd00198">
    <property type="entry name" value="vWFA"/>
    <property type="match status" value="1"/>
</dbReference>
<dbReference type="Gene3D" id="3.40.50.410">
    <property type="entry name" value="von Willebrand factor, type A domain"/>
    <property type="match status" value="2"/>
</dbReference>
<dbReference type="SUPFAM" id="SSF53300">
    <property type="entry name" value="vWA-like"/>
    <property type="match status" value="1"/>
</dbReference>
<dbReference type="PROSITE" id="PS50234">
    <property type="entry name" value="VWFA"/>
    <property type="match status" value="1"/>
</dbReference>
<evidence type="ECO:0000259" key="3">
    <source>
        <dbReference type="PROSITE" id="PS50234"/>
    </source>
</evidence>
<feature type="transmembrane region" description="Helical" evidence="2">
    <location>
        <begin position="24"/>
        <end position="43"/>
    </location>
</feature>
<evidence type="ECO:0000256" key="2">
    <source>
        <dbReference type="SAM" id="Phobius"/>
    </source>
</evidence>
<dbReference type="AlphaFoldDB" id="Q1GQT9"/>
<dbReference type="Proteomes" id="UP000006578">
    <property type="component" value="Chromosome"/>
</dbReference>
<evidence type="ECO:0000313" key="4">
    <source>
        <dbReference type="EMBL" id="ABF53983.1"/>
    </source>
</evidence>
<keyword evidence="2" id="KW-0812">Transmembrane</keyword>
<keyword evidence="5" id="KW-1185">Reference proteome</keyword>
<dbReference type="RefSeq" id="WP_011542559.1">
    <property type="nucleotide sequence ID" value="NC_008048.1"/>
</dbReference>
<feature type="region of interest" description="Disordered" evidence="1">
    <location>
        <begin position="279"/>
        <end position="301"/>
    </location>
</feature>
<dbReference type="HOGENOM" id="CLU_442719_0_0_5"/>
<keyword evidence="2" id="KW-0472">Membrane</keyword>